<organism evidence="1 2">
    <name type="scientific">Chryseosolibacter indicus</name>
    <dbReference type="NCBI Taxonomy" id="2782351"/>
    <lineage>
        <taxon>Bacteria</taxon>
        <taxon>Pseudomonadati</taxon>
        <taxon>Bacteroidota</taxon>
        <taxon>Cytophagia</taxon>
        <taxon>Cytophagales</taxon>
        <taxon>Chryseotaleaceae</taxon>
        <taxon>Chryseosolibacter</taxon>
    </lineage>
</organism>
<proteinExistence type="predicted"/>
<evidence type="ECO:0000313" key="2">
    <source>
        <dbReference type="Proteomes" id="UP000772618"/>
    </source>
</evidence>
<dbReference type="EMBL" id="JAHESD010000021">
    <property type="protein sequence ID" value="MBT1703825.1"/>
    <property type="molecule type" value="Genomic_DNA"/>
</dbReference>
<keyword evidence="2" id="KW-1185">Reference proteome</keyword>
<sequence length="85" mass="8905">MACNFSIPFTGTPSDVLNRAKSAVQSQGGAFNGNESSGAFQVSVMGSAIKGSYTVVGNDLNITIDSKPFLIPCSTIEGFLRSQIR</sequence>
<dbReference type="Proteomes" id="UP000772618">
    <property type="component" value="Unassembled WGS sequence"/>
</dbReference>
<comment type="caution">
    <text evidence="1">The sequence shown here is derived from an EMBL/GenBank/DDBJ whole genome shotgun (WGS) entry which is preliminary data.</text>
</comment>
<gene>
    <name evidence="1" type="ORF">KK060_11070</name>
</gene>
<dbReference type="RefSeq" id="WP_254153787.1">
    <property type="nucleotide sequence ID" value="NZ_JAHESD010000021.1"/>
</dbReference>
<protein>
    <submittedName>
        <fullName evidence="1">Uncharacterized protein</fullName>
    </submittedName>
</protein>
<reference evidence="1 2" key="1">
    <citation type="submission" date="2021-05" db="EMBL/GenBank/DDBJ databases">
        <title>A Polyphasic approach of four new species of the genus Ohtaekwangia: Ohtaekwangia histidinii sp. nov., Ohtaekwangia cretensis sp. nov., Ohtaekwangia indiensis sp. nov., Ohtaekwangia reichenbachii sp. nov. from diverse environment.</title>
        <authorList>
            <person name="Octaviana S."/>
        </authorList>
    </citation>
    <scope>NUCLEOTIDE SEQUENCE [LARGE SCALE GENOMIC DNA]</scope>
    <source>
        <strain evidence="1 2">PWU20</strain>
    </source>
</reference>
<accession>A0ABS5VQV0</accession>
<evidence type="ECO:0000313" key="1">
    <source>
        <dbReference type="EMBL" id="MBT1703825.1"/>
    </source>
</evidence>
<name>A0ABS5VQV0_9BACT</name>